<dbReference type="InterPro" id="IPR008965">
    <property type="entry name" value="CBM2/CBM3_carb-bd_dom_sf"/>
</dbReference>
<feature type="compositionally biased region" description="Polar residues" evidence="1">
    <location>
        <begin position="528"/>
        <end position="539"/>
    </location>
</feature>
<accession>A0ABP6XGL8</accession>
<organism evidence="2 3">
    <name type="scientific">Nonomuraea rosea</name>
    <dbReference type="NCBI Taxonomy" id="638574"/>
    <lineage>
        <taxon>Bacteria</taxon>
        <taxon>Bacillati</taxon>
        <taxon>Actinomycetota</taxon>
        <taxon>Actinomycetes</taxon>
        <taxon>Streptosporangiales</taxon>
        <taxon>Streptosporangiaceae</taxon>
        <taxon>Nonomuraea</taxon>
    </lineage>
</organism>
<evidence type="ECO:0000313" key="2">
    <source>
        <dbReference type="EMBL" id="GAA3564308.1"/>
    </source>
</evidence>
<keyword evidence="3" id="KW-1185">Reference proteome</keyword>
<evidence type="ECO:0000313" key="3">
    <source>
        <dbReference type="Proteomes" id="UP001500630"/>
    </source>
</evidence>
<dbReference type="SUPFAM" id="SSF49384">
    <property type="entry name" value="Carbohydrate-binding domain"/>
    <property type="match status" value="1"/>
</dbReference>
<dbReference type="Proteomes" id="UP001500630">
    <property type="component" value="Unassembled WGS sequence"/>
</dbReference>
<name>A0ABP6XGL8_9ACTN</name>
<proteinExistence type="predicted"/>
<feature type="region of interest" description="Disordered" evidence="1">
    <location>
        <begin position="1"/>
        <end position="383"/>
    </location>
</feature>
<gene>
    <name evidence="2" type="ORF">GCM10022419_051220</name>
</gene>
<feature type="compositionally biased region" description="Low complexity" evidence="1">
    <location>
        <begin position="426"/>
        <end position="440"/>
    </location>
</feature>
<feature type="region of interest" description="Disordered" evidence="1">
    <location>
        <begin position="408"/>
        <end position="553"/>
    </location>
</feature>
<feature type="compositionally biased region" description="Acidic residues" evidence="1">
    <location>
        <begin position="441"/>
        <end position="455"/>
    </location>
</feature>
<dbReference type="InterPro" id="IPR012291">
    <property type="entry name" value="CBM2_carb-bd_dom_sf"/>
</dbReference>
<feature type="compositionally biased region" description="Pro residues" evidence="1">
    <location>
        <begin position="248"/>
        <end position="258"/>
    </location>
</feature>
<comment type="caution">
    <text evidence="2">The sequence shown here is derived from an EMBL/GenBank/DDBJ whole genome shotgun (WGS) entry which is preliminary data.</text>
</comment>
<dbReference type="Gene3D" id="2.60.40.290">
    <property type="match status" value="1"/>
</dbReference>
<reference evidence="3" key="1">
    <citation type="journal article" date="2019" name="Int. J. Syst. Evol. Microbiol.">
        <title>The Global Catalogue of Microorganisms (GCM) 10K type strain sequencing project: providing services to taxonomists for standard genome sequencing and annotation.</title>
        <authorList>
            <consortium name="The Broad Institute Genomics Platform"/>
            <consortium name="The Broad Institute Genome Sequencing Center for Infectious Disease"/>
            <person name="Wu L."/>
            <person name="Ma J."/>
        </authorList>
    </citation>
    <scope>NUCLEOTIDE SEQUENCE [LARGE SCALE GENOMIC DNA]</scope>
    <source>
        <strain evidence="3">JCM 17326</strain>
    </source>
</reference>
<protein>
    <recommendedName>
        <fullName evidence="4">DUF5666 domain-containing protein</fullName>
    </recommendedName>
</protein>
<feature type="compositionally biased region" description="Pro residues" evidence="1">
    <location>
        <begin position="188"/>
        <end position="199"/>
    </location>
</feature>
<dbReference type="EMBL" id="BAABDQ010000011">
    <property type="protein sequence ID" value="GAA3564308.1"/>
    <property type="molecule type" value="Genomic_DNA"/>
</dbReference>
<feature type="compositionally biased region" description="Low complexity" evidence="1">
    <location>
        <begin position="456"/>
        <end position="477"/>
    </location>
</feature>
<sequence length="645" mass="64795">MGRHGTGGSDDEDERGDSSAFWGPDEQAEPPGWPSLPDQPEVTGQWAPMPRRGDGPPQRDPQRDPQGGPQGGPQGEPFETTGAFALPNDSTGGSMPPGDTGHGAFPQDRMGEPAGPFETTGAFARPSEWDQPPGQPNPGGPRGPFDPAGPGQQGGSGGPVPFAGPPERSPFFEGQEDNSGPFAVQPGGPGPFNGPPAGPGPFDSQPGGPGPFGGPPGGQGPFDGPPGGPGAFDGQPGHPGAFGGQPGGPGPFEGPPGHPGGFDGRPERPGPFDAPAGGPFDGPPSGPFDGPADRTARFDVPSGPNPMYVGPPEPGDIKVAGEPTAIHNTPAWASAETGFLDSGWSSDSGIDDEPDEPKSRRGRRKSPRNDELLAAAPASAGKGRVALLSVAAVAVVLGGTVAGVKLMSSPEGPAKCTGTSCAAVQASGPPSADAADPAADVPEEEPEEEPSDDTESASTPTPTTTYAARTPRRSATPTPTPTKTKVKQSAKPTKEPTTPPPVEESVSETPTQETSTLDDDDTGVVPTMPSTANPTSTGTMGSGNAGGQSVSVQQTIKQRLTSYAATLQLSNTSTETVADPTVSLPVDGQVMNVTGAEWTQDGDLLILDLSADLAAGTSVDVTFTATGKGSKAENCGMVTGECSVT</sequence>
<evidence type="ECO:0008006" key="4">
    <source>
        <dbReference type="Google" id="ProtNLM"/>
    </source>
</evidence>
<evidence type="ECO:0000256" key="1">
    <source>
        <dbReference type="SAM" id="MobiDB-lite"/>
    </source>
</evidence>